<reference evidence="8" key="1">
    <citation type="submission" date="2016-04" db="EMBL/GenBank/DDBJ databases">
        <title>Draft genome sequence of Paludibacter jiangxiensis strain NM7.</title>
        <authorList>
            <person name="Qiu Y."/>
            <person name="Matsuura N."/>
            <person name="Ohashi A."/>
            <person name="Tourlousse M.D."/>
            <person name="Sekiguchi Y."/>
        </authorList>
    </citation>
    <scope>NUCLEOTIDE SEQUENCE [LARGE SCALE GENOMIC DNA]</scope>
    <source>
        <strain evidence="8">NM7</strain>
    </source>
</reference>
<dbReference type="OrthoDB" id="9807055at2"/>
<keyword evidence="3" id="KW-0732">Signal</keyword>
<comment type="caution">
    <text evidence="7">The sequence shown here is derived from an EMBL/GenBank/DDBJ whole genome shotgun (WGS) entry which is preliminary data.</text>
</comment>
<dbReference type="Pfam" id="PF00877">
    <property type="entry name" value="NLPC_P60"/>
    <property type="match status" value="1"/>
</dbReference>
<evidence type="ECO:0000313" key="8">
    <source>
        <dbReference type="Proteomes" id="UP000076586"/>
    </source>
</evidence>
<keyword evidence="7" id="KW-0449">Lipoprotein</keyword>
<dbReference type="InterPro" id="IPR038765">
    <property type="entry name" value="Papain-like_cys_pep_sf"/>
</dbReference>
<evidence type="ECO:0000256" key="1">
    <source>
        <dbReference type="ARBA" id="ARBA00007074"/>
    </source>
</evidence>
<organism evidence="7 8">
    <name type="scientific">Paludibacter jiangxiensis</name>
    <dbReference type="NCBI Taxonomy" id="681398"/>
    <lineage>
        <taxon>Bacteria</taxon>
        <taxon>Pseudomonadati</taxon>
        <taxon>Bacteroidota</taxon>
        <taxon>Bacteroidia</taxon>
        <taxon>Bacteroidales</taxon>
        <taxon>Paludibacteraceae</taxon>
        <taxon>Paludibacter</taxon>
    </lineage>
</organism>
<sequence length="177" mass="20031">MSDIIKRPLNFNSIVCGCLGLFLFVSCSTSKHIEKQQNKAVYEALGLYRDRSDNAALYKEAASWLHVPHVDGGMSHSGVDCSFLVYTIYKTVYGKTIERNSLAMLRKNCERISRDKLKEGDLAFFNTSGKSSAYVNHVGIYLKDHKFLHTSTSKGVVVSDLDEDYYRRTWVCGGRVR</sequence>
<dbReference type="RefSeq" id="WP_068706127.1">
    <property type="nucleotide sequence ID" value="NZ_BDCR01000004.1"/>
</dbReference>
<evidence type="ECO:0000256" key="2">
    <source>
        <dbReference type="ARBA" id="ARBA00022670"/>
    </source>
</evidence>
<dbReference type="STRING" id="681398.PJIAN_4775"/>
<dbReference type="GO" id="GO:0006508">
    <property type="term" value="P:proteolysis"/>
    <property type="evidence" value="ECO:0007669"/>
    <property type="project" value="UniProtKB-KW"/>
</dbReference>
<dbReference type="Proteomes" id="UP000076586">
    <property type="component" value="Unassembled WGS sequence"/>
</dbReference>
<dbReference type="InterPro" id="IPR052062">
    <property type="entry name" value="Murein_DD/LD_carboxypeptidase"/>
</dbReference>
<keyword evidence="5" id="KW-0788">Thiol protease</keyword>
<keyword evidence="2" id="KW-0645">Protease</keyword>
<proteinExistence type="inferred from homology"/>
<dbReference type="AlphaFoldDB" id="A0A161LG07"/>
<dbReference type="PANTHER" id="PTHR47360:SF1">
    <property type="entry name" value="ENDOPEPTIDASE NLPC-RELATED"/>
    <property type="match status" value="1"/>
</dbReference>
<dbReference type="PANTHER" id="PTHR47360">
    <property type="entry name" value="MUREIN DD-ENDOPEPTIDASE MEPS/MUREIN LD-CARBOXYPEPTIDASE"/>
    <property type="match status" value="1"/>
</dbReference>
<dbReference type="PROSITE" id="PS51935">
    <property type="entry name" value="NLPC_P60"/>
    <property type="match status" value="1"/>
</dbReference>
<protein>
    <submittedName>
        <fullName evidence="7">Lipoprotein Spr/probable lipoprotein NlpC</fullName>
    </submittedName>
</protein>
<evidence type="ECO:0000256" key="5">
    <source>
        <dbReference type="ARBA" id="ARBA00022807"/>
    </source>
</evidence>
<comment type="similarity">
    <text evidence="1">Belongs to the peptidase C40 family.</text>
</comment>
<dbReference type="EMBL" id="BDCR01000004">
    <property type="protein sequence ID" value="GAT64225.1"/>
    <property type="molecule type" value="Genomic_DNA"/>
</dbReference>
<dbReference type="SUPFAM" id="SSF54001">
    <property type="entry name" value="Cysteine proteinases"/>
    <property type="match status" value="1"/>
</dbReference>
<evidence type="ECO:0000256" key="3">
    <source>
        <dbReference type="ARBA" id="ARBA00022729"/>
    </source>
</evidence>
<gene>
    <name evidence="7" type="ORF">PJIAN_4775</name>
</gene>
<evidence type="ECO:0000256" key="4">
    <source>
        <dbReference type="ARBA" id="ARBA00022801"/>
    </source>
</evidence>
<keyword evidence="4" id="KW-0378">Hydrolase</keyword>
<dbReference type="Gene3D" id="3.90.1720.10">
    <property type="entry name" value="endopeptidase domain like (from Nostoc punctiforme)"/>
    <property type="match status" value="1"/>
</dbReference>
<evidence type="ECO:0000313" key="7">
    <source>
        <dbReference type="EMBL" id="GAT64225.1"/>
    </source>
</evidence>
<keyword evidence="8" id="KW-1185">Reference proteome</keyword>
<accession>A0A161LG07</accession>
<reference evidence="8" key="2">
    <citation type="journal article" date="2017" name="Genome Announc.">
        <title>Draft genome sequence of Paludibacter jiangxiensis NM7(T), a propionate-producing fermentative bacterium.</title>
        <authorList>
            <person name="Qiu Y.-L."/>
            <person name="Tourlousse D.M."/>
            <person name="Matsuura N."/>
            <person name="Ohashi A."/>
            <person name="Sekiguchi Y."/>
        </authorList>
    </citation>
    <scope>NUCLEOTIDE SEQUENCE [LARGE SCALE GENOMIC DNA]</scope>
    <source>
        <strain evidence="8">NM7</strain>
    </source>
</reference>
<dbReference type="InterPro" id="IPR000064">
    <property type="entry name" value="NLP_P60_dom"/>
</dbReference>
<dbReference type="GO" id="GO:0008234">
    <property type="term" value="F:cysteine-type peptidase activity"/>
    <property type="evidence" value="ECO:0007669"/>
    <property type="project" value="UniProtKB-KW"/>
</dbReference>
<name>A0A161LG07_9BACT</name>
<evidence type="ECO:0000259" key="6">
    <source>
        <dbReference type="PROSITE" id="PS51935"/>
    </source>
</evidence>
<dbReference type="PROSITE" id="PS51257">
    <property type="entry name" value="PROKAR_LIPOPROTEIN"/>
    <property type="match status" value="1"/>
</dbReference>
<feature type="domain" description="NlpC/P60" evidence="6">
    <location>
        <begin position="51"/>
        <end position="177"/>
    </location>
</feature>